<organism evidence="1">
    <name type="scientific">Singulisphaera sp. Ch08</name>
    <dbReference type="NCBI Taxonomy" id="3120278"/>
    <lineage>
        <taxon>Bacteria</taxon>
        <taxon>Pseudomonadati</taxon>
        <taxon>Planctomycetota</taxon>
        <taxon>Planctomycetia</taxon>
        <taxon>Isosphaerales</taxon>
        <taxon>Isosphaeraceae</taxon>
        <taxon>Singulisphaera</taxon>
    </lineage>
</organism>
<accession>A0AAU7CPL6</accession>
<proteinExistence type="predicted"/>
<protein>
    <submittedName>
        <fullName evidence="1">DUF1579 domain-containing protein</fullName>
    </submittedName>
</protein>
<evidence type="ECO:0000313" key="1">
    <source>
        <dbReference type="EMBL" id="XBH07091.1"/>
    </source>
</evidence>
<name>A0AAU7CPL6_9BACT</name>
<gene>
    <name evidence="1" type="ORF">V5E97_13925</name>
</gene>
<dbReference type="RefSeq" id="WP_406699937.1">
    <property type="nucleotide sequence ID" value="NZ_CP155447.1"/>
</dbReference>
<dbReference type="InterPro" id="IPR011473">
    <property type="entry name" value="DUF1579"/>
</dbReference>
<dbReference type="AlphaFoldDB" id="A0AAU7CPL6"/>
<dbReference type="EMBL" id="CP155447">
    <property type="protein sequence ID" value="XBH07091.1"/>
    <property type="molecule type" value="Genomic_DNA"/>
</dbReference>
<reference evidence="1" key="1">
    <citation type="submission" date="2024-05" db="EMBL/GenBank/DDBJ databases">
        <title>Planctomycetes of the genus Singulisphaera possess chitinolytic capabilities.</title>
        <authorList>
            <person name="Ivanova A."/>
        </authorList>
    </citation>
    <scope>NUCLEOTIDE SEQUENCE</scope>
    <source>
        <strain evidence="1">Ch08T</strain>
    </source>
</reference>
<sequence>MFPGPQKEHNWLDKFVGEWTSESECSMGPDQPLMKTKGVDFVRSIGGLWIVAEGEGQMPGGESAKSIMTIGYDPQQQRYVGTFIASMMSYLWIYNGSLDAAEKVLTLDADGPDFTGKKTAKYKDRIEFVDDNHRILTSQVLGEDGTWTQFMTVHYRRKP</sequence>
<dbReference type="Pfam" id="PF07617">
    <property type="entry name" value="DUF1579"/>
    <property type="match status" value="1"/>
</dbReference>